<protein>
    <submittedName>
        <fullName evidence="10">Arginine ABC transporter permease</fullName>
    </submittedName>
</protein>
<keyword evidence="8 9" id="KW-0472">Membrane</keyword>
<name>A0A1U7LZN6_9FIRM</name>
<evidence type="ECO:0000256" key="8">
    <source>
        <dbReference type="ARBA" id="ARBA00023136"/>
    </source>
</evidence>
<dbReference type="SUPFAM" id="SSF161098">
    <property type="entry name" value="MetI-like"/>
    <property type="match status" value="1"/>
</dbReference>
<comment type="subcellular location">
    <subcellularLocation>
        <location evidence="1 9">Cell membrane</location>
        <topology evidence="1 9">Multi-pass membrane protein</topology>
    </subcellularLocation>
</comment>
<dbReference type="NCBIfam" id="TIGR01726">
    <property type="entry name" value="HEQRo_perm_3TM"/>
    <property type="match status" value="1"/>
</dbReference>
<evidence type="ECO:0000256" key="1">
    <source>
        <dbReference type="ARBA" id="ARBA00004651"/>
    </source>
</evidence>
<evidence type="ECO:0000256" key="3">
    <source>
        <dbReference type="ARBA" id="ARBA00022448"/>
    </source>
</evidence>
<evidence type="ECO:0000256" key="4">
    <source>
        <dbReference type="ARBA" id="ARBA00022475"/>
    </source>
</evidence>
<dbReference type="Proteomes" id="UP000187166">
    <property type="component" value="Unassembled WGS sequence"/>
</dbReference>
<dbReference type="InterPro" id="IPR043429">
    <property type="entry name" value="ArtM/GltK/GlnP/TcyL/YhdX-like"/>
</dbReference>
<evidence type="ECO:0000256" key="5">
    <source>
        <dbReference type="ARBA" id="ARBA00022692"/>
    </source>
</evidence>
<dbReference type="InterPro" id="IPR010065">
    <property type="entry name" value="AA_ABC_transptr_permease_3TM"/>
</dbReference>
<evidence type="ECO:0000313" key="10">
    <source>
        <dbReference type="EMBL" id="OLR64818.1"/>
    </source>
</evidence>
<evidence type="ECO:0000256" key="9">
    <source>
        <dbReference type="RuleBase" id="RU363032"/>
    </source>
</evidence>
<keyword evidence="6" id="KW-0029">Amino-acid transport</keyword>
<dbReference type="EMBL" id="MJIH01000001">
    <property type="protein sequence ID" value="OLR64818.1"/>
    <property type="molecule type" value="Genomic_DNA"/>
</dbReference>
<dbReference type="InterPro" id="IPR035906">
    <property type="entry name" value="MetI-like_sf"/>
</dbReference>
<keyword evidence="5 9" id="KW-0812">Transmembrane</keyword>
<dbReference type="GO" id="GO:0006865">
    <property type="term" value="P:amino acid transport"/>
    <property type="evidence" value="ECO:0007669"/>
    <property type="project" value="UniProtKB-KW"/>
</dbReference>
<dbReference type="CDD" id="cd06261">
    <property type="entry name" value="TM_PBP2"/>
    <property type="match status" value="1"/>
</dbReference>
<dbReference type="AlphaFoldDB" id="A0A1U7LZN6"/>
<evidence type="ECO:0000313" key="11">
    <source>
        <dbReference type="Proteomes" id="UP000187166"/>
    </source>
</evidence>
<proteinExistence type="inferred from homology"/>
<evidence type="ECO:0000256" key="6">
    <source>
        <dbReference type="ARBA" id="ARBA00022970"/>
    </source>
</evidence>
<keyword evidence="7 9" id="KW-1133">Transmembrane helix</keyword>
<comment type="caution">
    <text evidence="10">The sequence shown here is derived from an EMBL/GenBank/DDBJ whole genome shotgun (WGS) entry which is preliminary data.</text>
</comment>
<comment type="similarity">
    <text evidence="2">Belongs to the binding-protein-dependent transport system permease family. HisMQ subfamily.</text>
</comment>
<dbReference type="Gene3D" id="1.10.3720.10">
    <property type="entry name" value="MetI-like"/>
    <property type="match status" value="1"/>
</dbReference>
<feature type="transmembrane region" description="Helical" evidence="9">
    <location>
        <begin position="93"/>
        <end position="112"/>
    </location>
</feature>
<organism evidence="10 11">
    <name type="scientific">Peptoniphilus porci</name>
    <dbReference type="NCBI Taxonomy" id="2652280"/>
    <lineage>
        <taxon>Bacteria</taxon>
        <taxon>Bacillati</taxon>
        <taxon>Bacillota</taxon>
        <taxon>Tissierellia</taxon>
        <taxon>Tissierellales</taxon>
        <taxon>Peptoniphilaceae</taxon>
        <taxon>Peptoniphilus</taxon>
    </lineage>
</organism>
<dbReference type="RefSeq" id="WP_075659461.1">
    <property type="nucleotide sequence ID" value="NZ_JABDSR010000017.1"/>
</dbReference>
<accession>A0A848RNW0</accession>
<dbReference type="PROSITE" id="PS50928">
    <property type="entry name" value="ABC_TM1"/>
    <property type="match status" value="1"/>
</dbReference>
<dbReference type="STRING" id="1465756.BIV18_04420"/>
<dbReference type="FunFam" id="1.10.3720.10:FF:000033">
    <property type="entry name" value="Polar amino acid ABC transporter permease"/>
    <property type="match status" value="1"/>
</dbReference>
<sequence>MEIIAKQFAFASRYLPTYLKGAVTTVELSIIGVLLGFTIGIILALMKISRIKILNILSSIYIEIVRGTPMLVQIMIVYFGLKKIIPEQFTLLTAPMFLCALSISLNSAAYVAEIIRSGISSVDSGQMEAARSLGLNKKQAMINVIMPQAIKNILPALVNEFITLIKESSITYTVGVGELMYAGKSISSATFDLVRPFIFTACIYFIMTFSLSKAMGLLERRLAND</sequence>
<gene>
    <name evidence="10" type="ORF">BIV18_04420</name>
</gene>
<dbReference type="InterPro" id="IPR000515">
    <property type="entry name" value="MetI-like"/>
</dbReference>
<feature type="transmembrane region" description="Helical" evidence="9">
    <location>
        <begin position="28"/>
        <end position="48"/>
    </location>
</feature>
<dbReference type="Pfam" id="PF00528">
    <property type="entry name" value="BPD_transp_1"/>
    <property type="match status" value="1"/>
</dbReference>
<dbReference type="PANTHER" id="PTHR30614">
    <property type="entry name" value="MEMBRANE COMPONENT OF AMINO ACID ABC TRANSPORTER"/>
    <property type="match status" value="1"/>
</dbReference>
<dbReference type="GO" id="GO:0043190">
    <property type="term" value="C:ATP-binding cassette (ABC) transporter complex"/>
    <property type="evidence" value="ECO:0007669"/>
    <property type="project" value="InterPro"/>
</dbReference>
<reference evidence="10 11" key="1">
    <citation type="journal article" date="2016" name="Appl. Environ. Microbiol.">
        <title>Function and Phylogeny of Bacterial Butyryl Coenzyme A:Acetate Transferases and Their Diversity in the Proximal Colon of Swine.</title>
        <authorList>
            <person name="Trachsel J."/>
            <person name="Bayles D.O."/>
            <person name="Looft T."/>
            <person name="Levine U.Y."/>
            <person name="Allen H.K."/>
        </authorList>
    </citation>
    <scope>NUCLEOTIDE SEQUENCE [LARGE SCALE GENOMIC DNA]</scope>
    <source>
        <strain evidence="10 11">35-6-1</strain>
    </source>
</reference>
<keyword evidence="4" id="KW-1003">Cell membrane</keyword>
<feature type="transmembrane region" description="Helical" evidence="9">
    <location>
        <begin position="60"/>
        <end position="81"/>
    </location>
</feature>
<evidence type="ECO:0000256" key="2">
    <source>
        <dbReference type="ARBA" id="ARBA00010072"/>
    </source>
</evidence>
<evidence type="ECO:0000256" key="7">
    <source>
        <dbReference type="ARBA" id="ARBA00022989"/>
    </source>
</evidence>
<dbReference type="GO" id="GO:0022857">
    <property type="term" value="F:transmembrane transporter activity"/>
    <property type="evidence" value="ECO:0007669"/>
    <property type="project" value="InterPro"/>
</dbReference>
<keyword evidence="11" id="KW-1185">Reference proteome</keyword>
<accession>A0A1U7LZN6</accession>
<feature type="transmembrane region" description="Helical" evidence="9">
    <location>
        <begin position="193"/>
        <end position="212"/>
    </location>
</feature>
<keyword evidence="3 9" id="KW-0813">Transport</keyword>
<dbReference type="PANTHER" id="PTHR30614:SF20">
    <property type="entry name" value="GLUTAMINE TRANSPORT SYSTEM PERMEASE PROTEIN GLNP"/>
    <property type="match status" value="1"/>
</dbReference>